<dbReference type="PANTHER" id="PTHR33710">
    <property type="entry name" value="BNAC02G09200D PROTEIN"/>
    <property type="match status" value="1"/>
</dbReference>
<dbReference type="Gene3D" id="3.60.10.10">
    <property type="entry name" value="Endonuclease/exonuclease/phosphatase"/>
    <property type="match status" value="1"/>
</dbReference>
<organism evidence="2 3">
    <name type="scientific">Coffea arabica</name>
    <name type="common">Arabian coffee</name>
    <dbReference type="NCBI Taxonomy" id="13443"/>
    <lineage>
        <taxon>Eukaryota</taxon>
        <taxon>Viridiplantae</taxon>
        <taxon>Streptophyta</taxon>
        <taxon>Embryophyta</taxon>
        <taxon>Tracheophyta</taxon>
        <taxon>Spermatophyta</taxon>
        <taxon>Magnoliopsida</taxon>
        <taxon>eudicotyledons</taxon>
        <taxon>Gunneridae</taxon>
        <taxon>Pentapetalae</taxon>
        <taxon>asterids</taxon>
        <taxon>lamiids</taxon>
        <taxon>Gentianales</taxon>
        <taxon>Rubiaceae</taxon>
        <taxon>Ixoroideae</taxon>
        <taxon>Gardenieae complex</taxon>
        <taxon>Bertiereae - Coffeeae clade</taxon>
        <taxon>Coffeeae</taxon>
        <taxon>Coffea</taxon>
    </lineage>
</organism>
<gene>
    <name evidence="3" type="primary">LOC140007299</name>
</gene>
<name>A0ABM4UFR3_COFAR</name>
<proteinExistence type="predicted"/>
<dbReference type="PANTHER" id="PTHR33710:SF35">
    <property type="entry name" value="RNA-DIRECTED DNA POLYMERASE (REVERSE TRANSCRIPTASE)_ RIBONUCLEASE H"/>
    <property type="match status" value="1"/>
</dbReference>
<dbReference type="Proteomes" id="UP001652660">
    <property type="component" value="Chromosome 5c"/>
</dbReference>
<dbReference type="SUPFAM" id="SSF56219">
    <property type="entry name" value="DNase I-like"/>
    <property type="match status" value="1"/>
</dbReference>
<evidence type="ECO:0000313" key="3">
    <source>
        <dbReference type="RefSeq" id="XP_071906125.1"/>
    </source>
</evidence>
<feature type="domain" description="Endonuclease/exonuclease/phosphatase" evidence="1">
    <location>
        <begin position="2"/>
        <end position="216"/>
    </location>
</feature>
<protein>
    <recommendedName>
        <fullName evidence="1">Endonuclease/exonuclease/phosphatase domain-containing protein</fullName>
    </recommendedName>
</protein>
<sequence>MWNIRGISRRPNLRRLIRLVKSHDITFVAISEPKLSFSRIDYIRMRLAFDSAVGNQTGDLWIFFNTPFGCSIVGNSNQHISLSVQHPWLPSPLVFSFVHAKCSVEERRELWSNLLRDKPRASPWCIGGDFNVIIAPHEKRGGRPFAMTEGLELLSFMEVAEVFDAEFSGPSFTWSNNRKGRATIWKRLDRVVMNEECLGVASNISVVHLARHPSDHSPLKISFGPRIDNKPRPFRFLNVWTTRPDLMEVIREAWNAEIQGSPLRTFCSKLMAVRRSIQGWNRQVFGNIFDAVKTQRQGS</sequence>
<dbReference type="InterPro" id="IPR005135">
    <property type="entry name" value="Endo/exonuclease/phosphatase"/>
</dbReference>
<evidence type="ECO:0000259" key="1">
    <source>
        <dbReference type="Pfam" id="PF03372"/>
    </source>
</evidence>
<dbReference type="Pfam" id="PF03372">
    <property type="entry name" value="Exo_endo_phos"/>
    <property type="match status" value="1"/>
</dbReference>
<accession>A0ABM4UFR3</accession>
<dbReference type="RefSeq" id="XP_071906125.1">
    <property type="nucleotide sequence ID" value="XM_072050024.1"/>
</dbReference>
<reference evidence="3" key="1">
    <citation type="submission" date="2025-08" db="UniProtKB">
        <authorList>
            <consortium name="RefSeq"/>
        </authorList>
    </citation>
    <scope>IDENTIFICATION</scope>
    <source>
        <tissue evidence="3">Leaves</tissue>
    </source>
</reference>
<dbReference type="GeneID" id="140007299"/>
<keyword evidence="2" id="KW-1185">Reference proteome</keyword>
<evidence type="ECO:0000313" key="2">
    <source>
        <dbReference type="Proteomes" id="UP001652660"/>
    </source>
</evidence>
<dbReference type="InterPro" id="IPR036691">
    <property type="entry name" value="Endo/exonu/phosph_ase_sf"/>
</dbReference>